<keyword evidence="2" id="KW-0472">Membrane</keyword>
<feature type="region of interest" description="Disordered" evidence="1">
    <location>
        <begin position="416"/>
        <end position="435"/>
    </location>
</feature>
<sequence>MLRSTIYYRLAPAELSSCSTSYHAPVLSRPKSVMGASELGSMSTTWDDTLAVRAEPYPDFNYEFLIYLLLCGILATFFLLYFNRLFASIVSYGIRTWTWRKYRVHIDIGALQISLLAGRIFFTSLRYHGSNETFLIQHGYVTWRYWLRRVREVDLIADSPDEVAAPGKEKNSKLPCRININVIGLEWFVYNRSPAYDSVLSGLCDSIPPANHSSGTDACDANNEKGSPRFRNSKDESPGDESPTSRRGSRAPDGSADLEKDSSDDITRSAAPEGSSTRTGSVAESAEAIRKRSDLPFLVQLFPIHVDCEKAAVVVGNENTKGILIVKADTVGADIDASGTGTVDPYRQVFKVQFQHPVIELKENDDFKSDQAARATGTQGSAADTESIMKPNIFRRLCHNFFVFIRKLLPPWRRSPKPTFPDAGPTTGSRPLRIPGDGQWQGLSRYLDDQEQDDKARWSSIEYAAETTVLDSPLATLDVYWDVVSKVTAHARRRQSLDFRTSINGEDAPAWGMHFSIKGGSVNYGPWTDRRRADLQRVFFPTLCKDAYPTTPLPEGSWRVPTVFKLLIDIEDTVTMRIPFREQSKNWRWRGHEAQLKQPRSQTGRKQRHRSTKVAKGDTRPQRPAAWFEVKVSPNSTAAYEMDMLASSTGYENTLSVDLQGSELRSTVNQDLLWRSGPQRITCDLSNPLSWNGPRLWKFGIDSEDLELYLLRDHIFLMIDLIDDWSTGPPPEYLVFTPYKYQINMRLRRLKLYINVNDANIIDKPTAQDDNTYVVLSSPMLTADTTIPIDKFRPEKNAIPFDVRTNTLDLAFHAPQWNTQSAFTTSDELGHVQRLVISGAYHYNATTSPANTDTLVLNVVGDSPFAYLYGFIIRYFLLLKDNYFGDQVHFRTLDEYHEQLQLKEQDPDAEAAARPPNKKSNDLDVILSIKADNPRALLPTNLYSSRQYIQAELASLSVDLRFTNYYMDLELDLSPLSLSLSGPELDLDSPTMTSSGTQLFIDGLRVFGHRLFGLPPTEPTYLCNWDVSTGAISGECGAEFLAALARAGVAFAFTFDDVENALVPYSSLTFDDITFARVSVLSIRLWLHVDEAAFLLSTDTIDITLNDWARSHYTKRANINIPNVQVSCVDAESAVRHKSRPNHPVDTEAHLHTDVHLAMIGRKLHFTEKRKRQQELARREDQRTNRTPYLLIPEYMGDFIPEAVDPPAQCAPAPPHPLVETDDDGESARSTTTSRRSHHLARKSSFLSLSGSSTQSVRRSRSRFRPPSEQHRTSQGPEDTVGPSQHAPSYQRDSIDRHSSFYSMPEGGDLRDSHQHTSVTFSSQYSSPYFALEGIRPDTREAPLRGLAEDAELGDDEFLTGVAAGLEDIDADRLSEEHAYSSVLVEFPTGVTAFASPGAIRHGTALLSALQPTEPEDILDSLQDGAMTKIFSMKKEKETNGSIKDLLLRLPKANIRFLNSSSPDSPDSLQQEQDQYDLSISKLALVTRTSSDWVDSLAQGSKASKTSLHLRLGSADISASERLSTLEEPQAAMMVQIDDVMVSLGAKEITYFDADIGSIVGSTASGKVEYLASLIHRTGRLATELSQLIEHTTKRQTERLQYFVYRILEQGQSTPDPAFLIRPSAVLRSVQEHLRTFDSWKLVMRLRQIWSTLDAPAKQHFLQDFATGPPVAPPDAAELVVAAFQRWRSWDLEDLTSAVLLRNVFGDIGEATGKAQDNAPVLGDCRLGEMQFVLDPGLKENTIRVVNVAVKMDQKQQGTGDFLPGTTYQGGPLIIFDVWCTEGAVNINWELCELVDDILQLYNRSQAKIVHMPRAAKKRPTSPRGPTAYQVVLEVTKGSIEVETINLSARTLSGGLTGSALFYGDGEASSSSSLILNCETVRSDLHSRGQLLGMFQLRDPSVFVSREMQESPTSSTQTVKSTGSSYSLDLVVKQDPIALMEVLDCLVRDEAAQILRLQKQFPAKPKPKEPVKIRDRPSTSRFNIALFLDRYFISVPLLQSLTYKISGNVARAACAANLGKEIIFDFDIKESSHEMQIDVRKEPRSISLLQMPPTNGRISSHVQKSEQLLTVVSSVELIQLDASAVYSLLGALNRPQISSAIEEIQEQSKAIQKHVADIFGTDVAKETAPADVKESSPSLVYNVHLTLAGLQVSAITPISAEKDSVSQVLFSLDKIFLQAANRHDPNAPILKYPEVHLNMKQISLDIRRGTRGSMRSCGKIGAGITVSAGVRRGEGGKQDFAFDFKSPGIDVNLSPETISTAVVVLAYLRERIMDLDASRELDYLRRLKQSKPRITVSSDQDMEEDDSDILHSVLSALVYNFELQNIRAAWNIANEGDSQTNTQEDLALSIKMIQFGTRTKKSARLTIESFQLQTVPPGQDRSLRSLHSALLPEIIFNIAYVSTPNARRMGFQAVGQSLDLRLTSGFIVPAANLVESISLSIKNIKDVSSGWVTSGDASVKQDKTPAPERTWNLFGKKRLESLLIDADFAGAVVHVSSKRDFSATARASKFSRPSLAGKYGQFNADDSGSGAVLQSPGLAWKVEFTDNGQDDPTLSGEINIDASSNILYPSVVPLVLDIVSSVQVVVSDDASKAQSEPKPPTLQPEKTGEESNILTADPTTVLGRTKLNLGMRICRQEFSLSCQPIARVAATACFDGIYFTANTVSSAEHGNFFAISGTFTNLHASVQHVYSRESTGSFEIENVTLSFMNSKHVSGTSGVSAILNISPMKVFVNARQVQDFLLFHEIWYPAELRQRNTAPVAKLVTETSQGVLVQRYQQVAATAAFPWTATISIAALDVGVDLGPAIGKSLFQIADFWVLSKKTSDWEQNLCLGFRKIGVDCTGRLSGFVALQDFKLRTSIQWPQREEALNETPLVQASLGFKAFRLKAAFDHQAFLVADITTLEFLMYNVRDNSAGRGDRLVAIFDGEAVQVFGTTTSTSQSIALYQAIKKLIQERRENFQSSLKEIEKFMRRKSSSTRYASQPSDPPTSPEQASLAKSPISLDTDVMVTLKALNLGVFPSTFSDHQVFKMEALNAHARFAASIEHGRIHSILKMNLGQLRIGLAGVRNVEAPKTLSEISVDDVVQRATGSRGGTILKVPQVSAVMETWQTPDSNTIDYIFKSAFEGKVEVGWNYSRISYIRGMWAKHSKSLEQTWGRELPMAAVKITGVPESEGEHRDGGQQKITAEVNVPQSKYNYLPLEPAVIETPQLRDMGEATPPLEWIGLHRDRLPNLTHQIVIVSLLELAGEVEDAYSRILGAS</sequence>
<feature type="region of interest" description="Disordered" evidence="1">
    <location>
        <begin position="1201"/>
        <end position="1318"/>
    </location>
</feature>
<dbReference type="PANTHER" id="PTHR32085:SF3">
    <property type="entry name" value="PROTEIN CSF1"/>
    <property type="match status" value="1"/>
</dbReference>
<dbReference type="HOGENOM" id="CLU_000126_1_0_1"/>
<gene>
    <name evidence="5" type="ORF">ACRE_019540</name>
</gene>
<dbReference type="GO" id="GO:0006113">
    <property type="term" value="P:fermentation"/>
    <property type="evidence" value="ECO:0007669"/>
    <property type="project" value="InterPro"/>
</dbReference>
<organism evidence="5 6">
    <name type="scientific">Hapsidospora chrysogenum (strain ATCC 11550 / CBS 779.69 / DSM 880 / IAM 14645 / JCM 23072 / IMI 49137)</name>
    <name type="common">Acremonium chrysogenum</name>
    <dbReference type="NCBI Taxonomy" id="857340"/>
    <lineage>
        <taxon>Eukaryota</taxon>
        <taxon>Fungi</taxon>
        <taxon>Dikarya</taxon>
        <taxon>Ascomycota</taxon>
        <taxon>Pezizomycotina</taxon>
        <taxon>Sordariomycetes</taxon>
        <taxon>Hypocreomycetidae</taxon>
        <taxon>Hypocreales</taxon>
        <taxon>Bionectriaceae</taxon>
        <taxon>Hapsidospora</taxon>
    </lineage>
</organism>
<accession>A0A086TCP1</accession>
<feature type="region of interest" description="Disordered" evidence="1">
    <location>
        <begin position="363"/>
        <end position="383"/>
    </location>
</feature>
<evidence type="ECO:0000313" key="5">
    <source>
        <dbReference type="EMBL" id="KFH47123.1"/>
    </source>
</evidence>
<comment type="caution">
    <text evidence="5">The sequence shown here is derived from an EMBL/GenBank/DDBJ whole genome shotgun (WGS) entry which is preliminary data.</text>
</comment>
<feature type="domain" description="Csf1 N-terminal" evidence="3">
    <location>
        <begin position="77"/>
        <end position="907"/>
    </location>
</feature>
<name>A0A086TCP1_HAPC1</name>
<protein>
    <submittedName>
        <fullName evidence="5">Uncharacterized protein</fullName>
    </submittedName>
</protein>
<feature type="region of interest" description="Disordered" evidence="1">
    <location>
        <begin position="1169"/>
        <end position="1189"/>
    </location>
</feature>
<feature type="compositionally biased region" description="Basic and acidic residues" evidence="1">
    <location>
        <begin position="257"/>
        <end position="267"/>
    </location>
</feature>
<evidence type="ECO:0000259" key="4">
    <source>
        <dbReference type="Pfam" id="PF25038"/>
    </source>
</evidence>
<feature type="domain" description="Csf1 C-terminal region" evidence="4">
    <location>
        <begin position="2557"/>
        <end position="3260"/>
    </location>
</feature>
<feature type="transmembrane region" description="Helical" evidence="2">
    <location>
        <begin position="64"/>
        <end position="83"/>
    </location>
</feature>
<evidence type="ECO:0000256" key="2">
    <source>
        <dbReference type="SAM" id="Phobius"/>
    </source>
</evidence>
<keyword evidence="2" id="KW-0812">Transmembrane</keyword>
<dbReference type="EMBL" id="JPKY01000012">
    <property type="protein sequence ID" value="KFH47123.1"/>
    <property type="molecule type" value="Genomic_DNA"/>
</dbReference>
<feature type="compositionally biased region" description="Low complexity" evidence="1">
    <location>
        <begin position="1243"/>
        <end position="1257"/>
    </location>
</feature>
<feature type="compositionally biased region" description="Basic residues" evidence="1">
    <location>
        <begin position="603"/>
        <end position="613"/>
    </location>
</feature>
<feature type="compositionally biased region" description="Basic and acidic residues" evidence="1">
    <location>
        <begin position="222"/>
        <end position="237"/>
    </location>
</feature>
<dbReference type="PANTHER" id="PTHR32085">
    <property type="entry name" value="PROTEIN CSF1"/>
    <property type="match status" value="1"/>
</dbReference>
<dbReference type="Proteomes" id="UP000029964">
    <property type="component" value="Unassembled WGS sequence"/>
</dbReference>
<feature type="region of interest" description="Disordered" evidence="1">
    <location>
        <begin position="2589"/>
        <end position="2612"/>
    </location>
</feature>
<feature type="compositionally biased region" description="Polar residues" evidence="1">
    <location>
        <begin position="1273"/>
        <end position="1292"/>
    </location>
</feature>
<dbReference type="InterPro" id="IPR048636">
    <property type="entry name" value="Csf1_N"/>
</dbReference>
<evidence type="ECO:0000259" key="3">
    <source>
        <dbReference type="Pfam" id="PF21678"/>
    </source>
</evidence>
<evidence type="ECO:0000313" key="6">
    <source>
        <dbReference type="Proteomes" id="UP000029964"/>
    </source>
</evidence>
<proteinExistence type="predicted"/>
<dbReference type="OrthoDB" id="10051416at2759"/>
<feature type="region of interest" description="Disordered" evidence="1">
    <location>
        <begin position="211"/>
        <end position="287"/>
    </location>
</feature>
<keyword evidence="2" id="KW-1133">Transmembrane helix</keyword>
<keyword evidence="6" id="KW-1185">Reference proteome</keyword>
<dbReference type="Pfam" id="PF25038">
    <property type="entry name" value="Csf1_C"/>
    <property type="match status" value="1"/>
</dbReference>
<dbReference type="Pfam" id="PF21678">
    <property type="entry name" value="Csf1_N"/>
    <property type="match status" value="1"/>
</dbReference>
<dbReference type="GO" id="GO:0016020">
    <property type="term" value="C:membrane"/>
    <property type="evidence" value="ECO:0007669"/>
    <property type="project" value="InterPro"/>
</dbReference>
<feature type="region of interest" description="Disordered" evidence="1">
    <location>
        <begin position="2974"/>
        <end position="2997"/>
    </location>
</feature>
<evidence type="ECO:0000256" key="1">
    <source>
        <dbReference type="SAM" id="MobiDB-lite"/>
    </source>
</evidence>
<reference evidence="6" key="1">
    <citation type="journal article" date="2014" name="Genome Announc.">
        <title>Genome sequence and annotation of Acremonium chrysogenum, producer of the beta-lactam antibiotic cephalosporin C.</title>
        <authorList>
            <person name="Terfehr D."/>
            <person name="Dahlmann T.A."/>
            <person name="Specht T."/>
            <person name="Zadra I."/>
            <person name="Kuernsteiner H."/>
            <person name="Kueck U."/>
        </authorList>
    </citation>
    <scope>NUCLEOTIDE SEQUENCE [LARGE SCALE GENOMIC DNA]</scope>
    <source>
        <strain evidence="6">ATCC 11550 / CBS 779.69 / DSM 880 / IAM 14645 / JCM 23072 / IMI 49137</strain>
    </source>
</reference>
<dbReference type="InterPro" id="IPR029636">
    <property type="entry name" value="Csf1"/>
</dbReference>
<dbReference type="STRING" id="857340.A0A086TCP1"/>
<feature type="region of interest" description="Disordered" evidence="1">
    <location>
        <begin position="589"/>
        <end position="622"/>
    </location>
</feature>
<dbReference type="InterPro" id="IPR056779">
    <property type="entry name" value="Csf1_C"/>
</dbReference>
<feature type="compositionally biased region" description="Basic and acidic residues" evidence="1">
    <location>
        <begin position="1173"/>
        <end position="1184"/>
    </location>
</feature>